<dbReference type="InterPro" id="IPR007419">
    <property type="entry name" value="BFD-like_2Fe2S-bd_dom"/>
</dbReference>
<name>A0A1V0RLD0_9RHOB</name>
<protein>
    <submittedName>
        <fullName evidence="3">BFD-like [2Fe-2S] binding domain protein</fullName>
    </submittedName>
</protein>
<evidence type="ECO:0000259" key="2">
    <source>
        <dbReference type="Pfam" id="PF04324"/>
    </source>
</evidence>
<dbReference type="InterPro" id="IPR041854">
    <property type="entry name" value="BFD-like_2Fe2S-bd_dom_sf"/>
</dbReference>
<sequence>MIICHCMAITDADIHRAMDWMRAADAETLITPGKIYRALGKRADCGGCLPLFVDTMRQADSLSIPMHLRGLRRASTQGEPHEGRRQGHRLSQSGSAE</sequence>
<keyword evidence="4" id="KW-1185">Reference proteome</keyword>
<dbReference type="Gene3D" id="1.10.10.1100">
    <property type="entry name" value="BFD-like [2Fe-2S]-binding domain"/>
    <property type="match status" value="1"/>
</dbReference>
<dbReference type="OrthoDB" id="7428628at2"/>
<dbReference type="RefSeq" id="WP_008280576.1">
    <property type="nucleotide sequence ID" value="NZ_CP020474.1"/>
</dbReference>
<dbReference type="KEGG" id="rmm:ROSMUCSMR3_01083"/>
<feature type="domain" description="BFD-like [2Fe-2S]-binding" evidence="2">
    <location>
        <begin position="2"/>
        <end position="51"/>
    </location>
</feature>
<reference evidence="3 4" key="1">
    <citation type="submission" date="2017-03" db="EMBL/GenBank/DDBJ databases">
        <title>Genome Sequence of Roseovarius mucosus strain SMR3 Isolated from a culture of the Diatom Skeletonema marinoi.</title>
        <authorList>
            <person name="Topel M."/>
            <person name="Pinder M."/>
            <person name="Johansson O.N."/>
            <person name="Kourtchenko O."/>
            <person name="Godhe A."/>
            <person name="Clarke A.K."/>
        </authorList>
    </citation>
    <scope>NUCLEOTIDE SEQUENCE [LARGE SCALE GENOMIC DNA]</scope>
    <source>
        <strain evidence="3 4">SMR3</strain>
    </source>
</reference>
<dbReference type="Proteomes" id="UP000192273">
    <property type="component" value="Chromosome"/>
</dbReference>
<feature type="region of interest" description="Disordered" evidence="1">
    <location>
        <begin position="72"/>
        <end position="97"/>
    </location>
</feature>
<dbReference type="EMBL" id="CP020474">
    <property type="protein sequence ID" value="ARE82578.1"/>
    <property type="molecule type" value="Genomic_DNA"/>
</dbReference>
<organism evidence="3 4">
    <name type="scientific">Roseovarius mucosus</name>
    <dbReference type="NCBI Taxonomy" id="215743"/>
    <lineage>
        <taxon>Bacteria</taxon>
        <taxon>Pseudomonadati</taxon>
        <taxon>Pseudomonadota</taxon>
        <taxon>Alphaproteobacteria</taxon>
        <taxon>Rhodobacterales</taxon>
        <taxon>Roseobacteraceae</taxon>
        <taxon>Roseovarius</taxon>
    </lineage>
</organism>
<evidence type="ECO:0000256" key="1">
    <source>
        <dbReference type="SAM" id="MobiDB-lite"/>
    </source>
</evidence>
<proteinExistence type="predicted"/>
<accession>A0A1V0RLD0</accession>
<dbReference type="AlphaFoldDB" id="A0A1V0RLD0"/>
<evidence type="ECO:0000313" key="4">
    <source>
        <dbReference type="Proteomes" id="UP000192273"/>
    </source>
</evidence>
<gene>
    <name evidence="3" type="ORF">ROSMUCSMR3_01083</name>
</gene>
<evidence type="ECO:0000313" key="3">
    <source>
        <dbReference type="EMBL" id="ARE82578.1"/>
    </source>
</evidence>
<dbReference type="Pfam" id="PF04324">
    <property type="entry name" value="Fer2_BFD"/>
    <property type="match status" value="1"/>
</dbReference>